<dbReference type="GO" id="GO:0004467">
    <property type="term" value="F:long-chain fatty acid-CoA ligase activity"/>
    <property type="evidence" value="ECO:0007669"/>
    <property type="project" value="UniProtKB-EC"/>
</dbReference>
<dbReference type="Proteomes" id="UP000700334">
    <property type="component" value="Unassembled WGS sequence"/>
</dbReference>
<dbReference type="InterPro" id="IPR025110">
    <property type="entry name" value="AMP-bd_C"/>
</dbReference>
<dbReference type="EMBL" id="JAGFMF010011892">
    <property type="protein sequence ID" value="KAG8510185.1"/>
    <property type="molecule type" value="Genomic_DNA"/>
</dbReference>
<comment type="subcellular location">
    <subcellularLocation>
        <location evidence="1">Cell membrane</location>
        <topology evidence="1">Multi-pass membrane protein</topology>
    </subcellularLocation>
</comment>
<evidence type="ECO:0000313" key="21">
    <source>
        <dbReference type="EMBL" id="KAG8510185.1"/>
    </source>
</evidence>
<evidence type="ECO:0000256" key="17">
    <source>
        <dbReference type="ARBA" id="ARBA00048666"/>
    </source>
</evidence>
<evidence type="ECO:0000256" key="8">
    <source>
        <dbReference type="ARBA" id="ARBA00022832"/>
    </source>
</evidence>
<keyword evidence="9 18" id="KW-1133">Transmembrane helix</keyword>
<dbReference type="EC" id="6.2.1.3" evidence="14"/>
<keyword evidence="12 18" id="KW-0472">Membrane</keyword>
<keyword evidence="6 18" id="KW-0812">Transmembrane</keyword>
<evidence type="ECO:0000256" key="11">
    <source>
        <dbReference type="ARBA" id="ARBA00023098"/>
    </source>
</evidence>
<keyword evidence="22" id="KW-1185">Reference proteome</keyword>
<proteinExistence type="inferred from homology"/>
<feature type="transmembrane region" description="Helical" evidence="18">
    <location>
        <begin position="58"/>
        <end position="77"/>
    </location>
</feature>
<reference evidence="21" key="1">
    <citation type="journal article" date="2021" name="Evol. Appl.">
        <title>The genome of the Pyrenean desman and the effects of bottlenecks and inbreeding on the genomic landscape of an endangered species.</title>
        <authorList>
            <person name="Escoda L."/>
            <person name="Castresana J."/>
        </authorList>
    </citation>
    <scope>NUCLEOTIDE SEQUENCE</scope>
    <source>
        <strain evidence="21">IBE-C5619</strain>
    </source>
</reference>
<feature type="domain" description="AMP-dependent synthetase/ligase" evidence="19">
    <location>
        <begin position="121"/>
        <end position="444"/>
    </location>
</feature>
<name>A0A8J6DJM5_GALPY</name>
<dbReference type="GO" id="GO:0000166">
    <property type="term" value="F:nucleotide binding"/>
    <property type="evidence" value="ECO:0007669"/>
    <property type="project" value="UniProtKB-KW"/>
</dbReference>
<comment type="catalytic activity">
    <reaction evidence="13">
        <text>a long-chain fatty acid + ATP + CoA = a long-chain fatty acyl-CoA + AMP + diphosphate</text>
        <dbReference type="Rhea" id="RHEA:15421"/>
        <dbReference type="ChEBI" id="CHEBI:30616"/>
        <dbReference type="ChEBI" id="CHEBI:33019"/>
        <dbReference type="ChEBI" id="CHEBI:57287"/>
        <dbReference type="ChEBI" id="CHEBI:57560"/>
        <dbReference type="ChEBI" id="CHEBI:83139"/>
        <dbReference type="ChEBI" id="CHEBI:456215"/>
        <dbReference type="EC" id="6.2.1.3"/>
    </reaction>
    <physiologicalReaction direction="left-to-right" evidence="13">
        <dbReference type="Rhea" id="RHEA:15422"/>
    </physiologicalReaction>
</comment>
<accession>A0A8J6DJM5</accession>
<comment type="similarity">
    <text evidence="2">Belongs to the ATP-dependent AMP-binding enzyme family.</text>
</comment>
<evidence type="ECO:0000256" key="6">
    <source>
        <dbReference type="ARBA" id="ARBA00022692"/>
    </source>
</evidence>
<evidence type="ECO:0000259" key="20">
    <source>
        <dbReference type="Pfam" id="PF13193"/>
    </source>
</evidence>
<keyword evidence="5" id="KW-0436">Ligase</keyword>
<evidence type="ECO:0000313" key="22">
    <source>
        <dbReference type="Proteomes" id="UP000700334"/>
    </source>
</evidence>
<dbReference type="GO" id="GO:0005789">
    <property type="term" value="C:endoplasmic reticulum membrane"/>
    <property type="evidence" value="ECO:0007669"/>
    <property type="project" value="TreeGrafter"/>
</dbReference>
<keyword evidence="11" id="KW-0443">Lipid metabolism</keyword>
<dbReference type="InterPro" id="IPR045851">
    <property type="entry name" value="AMP-bd_C_sf"/>
</dbReference>
<evidence type="ECO:0000256" key="10">
    <source>
        <dbReference type="ARBA" id="ARBA00023055"/>
    </source>
</evidence>
<evidence type="ECO:0000256" key="14">
    <source>
        <dbReference type="ARBA" id="ARBA00026121"/>
    </source>
</evidence>
<keyword evidence="10" id="KW-0445">Lipid transport</keyword>
<dbReference type="SUPFAM" id="SSF56801">
    <property type="entry name" value="Acetyl-CoA synthetase-like"/>
    <property type="match status" value="1"/>
</dbReference>
<dbReference type="Gene3D" id="3.40.50.12780">
    <property type="entry name" value="N-terminal domain of ligase-like"/>
    <property type="match status" value="1"/>
</dbReference>
<dbReference type="PANTHER" id="PTHR43107">
    <property type="entry name" value="LONG-CHAIN FATTY ACID TRANSPORT PROTEIN"/>
    <property type="match status" value="1"/>
</dbReference>
<evidence type="ECO:0000256" key="1">
    <source>
        <dbReference type="ARBA" id="ARBA00004651"/>
    </source>
</evidence>
<dbReference type="Pfam" id="PF00501">
    <property type="entry name" value="AMP-binding"/>
    <property type="match status" value="1"/>
</dbReference>
<comment type="caution">
    <text evidence="21">The sequence shown here is derived from an EMBL/GenBank/DDBJ whole genome shotgun (WGS) entry which is preliminary data.</text>
</comment>
<dbReference type="OrthoDB" id="288590at2759"/>
<dbReference type="PROSITE" id="PS00455">
    <property type="entry name" value="AMP_BINDING"/>
    <property type="match status" value="1"/>
</dbReference>
<evidence type="ECO:0000256" key="5">
    <source>
        <dbReference type="ARBA" id="ARBA00022598"/>
    </source>
</evidence>
<evidence type="ECO:0000256" key="16">
    <source>
        <dbReference type="ARBA" id="ARBA00041297"/>
    </source>
</evidence>
<dbReference type="InterPro" id="IPR042099">
    <property type="entry name" value="ANL_N_sf"/>
</dbReference>
<dbReference type="GO" id="GO:0005324">
    <property type="term" value="F:long-chain fatty acid transmembrane transporter activity"/>
    <property type="evidence" value="ECO:0007669"/>
    <property type="project" value="TreeGrafter"/>
</dbReference>
<evidence type="ECO:0000259" key="19">
    <source>
        <dbReference type="Pfam" id="PF00501"/>
    </source>
</evidence>
<evidence type="ECO:0000256" key="9">
    <source>
        <dbReference type="ARBA" id="ARBA00022989"/>
    </source>
</evidence>
<dbReference type="Pfam" id="PF13193">
    <property type="entry name" value="AMP-binding_C"/>
    <property type="match status" value="1"/>
</dbReference>
<dbReference type="PANTHER" id="PTHR43107:SF25">
    <property type="entry name" value="LONG-CHAIN FATTY ACID TRANSPORT PROTEIN 5"/>
    <property type="match status" value="1"/>
</dbReference>
<dbReference type="GO" id="GO:0008206">
    <property type="term" value="P:bile acid metabolic process"/>
    <property type="evidence" value="ECO:0007669"/>
    <property type="project" value="TreeGrafter"/>
</dbReference>
<dbReference type="InterPro" id="IPR000873">
    <property type="entry name" value="AMP-dep_synth/lig_dom"/>
</dbReference>
<dbReference type="GO" id="GO:0044539">
    <property type="term" value="P:long-chain fatty acid import into cell"/>
    <property type="evidence" value="ECO:0007669"/>
    <property type="project" value="TreeGrafter"/>
</dbReference>
<evidence type="ECO:0000256" key="18">
    <source>
        <dbReference type="SAM" id="Phobius"/>
    </source>
</evidence>
<organism evidence="21 22">
    <name type="scientific">Galemys pyrenaicus</name>
    <name type="common">Iberian desman</name>
    <name type="synonym">Pyrenean desman</name>
    <dbReference type="NCBI Taxonomy" id="202257"/>
    <lineage>
        <taxon>Eukaryota</taxon>
        <taxon>Metazoa</taxon>
        <taxon>Chordata</taxon>
        <taxon>Craniata</taxon>
        <taxon>Vertebrata</taxon>
        <taxon>Euteleostomi</taxon>
        <taxon>Mammalia</taxon>
        <taxon>Eutheria</taxon>
        <taxon>Laurasiatheria</taxon>
        <taxon>Eulipotyphla</taxon>
        <taxon>Talpidae</taxon>
        <taxon>Galemys</taxon>
    </lineage>
</organism>
<evidence type="ECO:0000256" key="15">
    <source>
        <dbReference type="ARBA" id="ARBA00036527"/>
    </source>
</evidence>
<comment type="catalytic activity">
    <reaction evidence="17">
        <text>tetracosanoate + ATP + CoA = tetracosanoyl-CoA + AMP + diphosphate</text>
        <dbReference type="Rhea" id="RHEA:33639"/>
        <dbReference type="ChEBI" id="CHEBI:30616"/>
        <dbReference type="ChEBI" id="CHEBI:31014"/>
        <dbReference type="ChEBI" id="CHEBI:33019"/>
        <dbReference type="ChEBI" id="CHEBI:57287"/>
        <dbReference type="ChEBI" id="CHEBI:65052"/>
        <dbReference type="ChEBI" id="CHEBI:456215"/>
    </reaction>
    <physiologicalReaction direction="left-to-right" evidence="17">
        <dbReference type="Rhea" id="RHEA:33640"/>
    </physiologicalReaction>
</comment>
<evidence type="ECO:0000256" key="2">
    <source>
        <dbReference type="ARBA" id="ARBA00006432"/>
    </source>
</evidence>
<feature type="domain" description="AMP-binding enzyme C-terminal" evidence="20">
    <location>
        <begin position="567"/>
        <end position="643"/>
    </location>
</feature>
<evidence type="ECO:0000256" key="12">
    <source>
        <dbReference type="ARBA" id="ARBA00023136"/>
    </source>
</evidence>
<dbReference type="FunFam" id="3.30.300.30:FF:000002">
    <property type="entry name" value="Long-chain fatty acid transport protein 1"/>
    <property type="match status" value="1"/>
</dbReference>
<keyword evidence="7" id="KW-0547">Nucleotide-binding</keyword>
<keyword evidence="4" id="KW-1003">Cell membrane</keyword>
<comment type="catalytic activity">
    <reaction evidence="15">
        <text>a very long-chain fatty acid + ATP + CoA = a very long-chain fatty acyl-CoA + AMP + diphosphate</text>
        <dbReference type="Rhea" id="RHEA:54536"/>
        <dbReference type="ChEBI" id="CHEBI:30616"/>
        <dbReference type="ChEBI" id="CHEBI:33019"/>
        <dbReference type="ChEBI" id="CHEBI:57287"/>
        <dbReference type="ChEBI" id="CHEBI:58950"/>
        <dbReference type="ChEBI" id="CHEBI:138261"/>
        <dbReference type="ChEBI" id="CHEBI:456215"/>
    </reaction>
    <physiologicalReaction direction="left-to-right" evidence="15">
        <dbReference type="Rhea" id="RHEA:54537"/>
    </physiologicalReaction>
</comment>
<protein>
    <recommendedName>
        <fullName evidence="14">long-chain-fatty-acid--CoA ligase</fullName>
        <ecNumber evidence="14">6.2.1.3</ecNumber>
    </recommendedName>
    <alternativeName>
        <fullName evidence="16">Long-chain-fatty-acid--CoA ligase</fullName>
    </alternativeName>
</protein>
<dbReference type="AlphaFoldDB" id="A0A8J6DJM5"/>
<dbReference type="Gene3D" id="3.30.300.30">
    <property type="match status" value="1"/>
</dbReference>
<evidence type="ECO:0000256" key="4">
    <source>
        <dbReference type="ARBA" id="ARBA00022475"/>
    </source>
</evidence>
<sequence>MGSWPRLALLLLLPLLCLLGGLGPALGLSAVALGLRWLLGDLGLGLLLGLAVLARPGLSWVPSGLSLVATALTLTLLPARPPPGLRWLPADLAYVIRILQLGLRVRACSSHCPPETFVETLERRAQAQPDGVPLVWTGAGGRPVTYRELEERACRAAWALKGEQGGPVGLAPGEPTALLVLPPQTILALGLWLGLAKLGCPVAWINPQARGAPLAHSVLSSGARLLLVDPDLQEHLEEVLPQLLAADVRCLYLGHSSPTPGVGALGPALDRAPTTPVPPALRARVTWHSPALLIYTSGTTGLPKPVVLSHQRLLYMNGMMSLCGVTAADVVYNVLPMHHVMGLVLGVLGCLELGITCVLTPKFSASRFWDDCRQHHVTVIQYVGEVLRYLCNTPEQPQDRTHSVRLAMGNGLRADVWEAFQRRFGPVRILEVYGSTEGNVGFINYVGRCGALGKMSCLLRALNPFELVQFDTEAAEPVRDGRGLCIPVRPGEPGLLLTQVLRRNPFVGYRGPRELTERKLVRHVRRQGDVYLNTGDVLAMDREGFLYFRDRLGDTFRWKGENVSTREVEGVLLLTDFLQEVNVYGVPVPGCEGKVGMAAVRLTPDHPFDGQKLYQHVRTWLPAYASPHFIRVQETLEITSTFKLLKSRLVREGFDVGVITDPLFILDHQAQTFRPLTVDTYRAVCEGTWRL</sequence>
<keyword evidence="3" id="KW-0813">Transport</keyword>
<keyword evidence="8" id="KW-0276">Fatty acid metabolism</keyword>
<gene>
    <name evidence="21" type="ORF">J0S82_006424</name>
</gene>
<dbReference type="GO" id="GO:0005886">
    <property type="term" value="C:plasma membrane"/>
    <property type="evidence" value="ECO:0007669"/>
    <property type="project" value="UniProtKB-SubCell"/>
</dbReference>
<evidence type="ECO:0000256" key="3">
    <source>
        <dbReference type="ARBA" id="ARBA00022448"/>
    </source>
</evidence>
<dbReference type="FunFam" id="3.40.50.12780:FF:000005">
    <property type="entry name" value="Solute carrier family 27 member 6"/>
    <property type="match status" value="1"/>
</dbReference>
<evidence type="ECO:0000256" key="13">
    <source>
        <dbReference type="ARBA" id="ARBA00024484"/>
    </source>
</evidence>
<dbReference type="InterPro" id="IPR020845">
    <property type="entry name" value="AMP-binding_CS"/>
</dbReference>
<evidence type="ECO:0000256" key="7">
    <source>
        <dbReference type="ARBA" id="ARBA00022741"/>
    </source>
</evidence>